<proteinExistence type="predicted"/>
<keyword evidence="1" id="KW-0732">Signal</keyword>
<dbReference type="Proteomes" id="UP000192257">
    <property type="component" value="Unassembled WGS sequence"/>
</dbReference>
<dbReference type="VEuPathDB" id="TriTrypDB:TM35_000071940"/>
<dbReference type="GeneID" id="39983420"/>
<organism evidence="2 3">
    <name type="scientific">Trypanosoma theileri</name>
    <dbReference type="NCBI Taxonomy" id="67003"/>
    <lineage>
        <taxon>Eukaryota</taxon>
        <taxon>Discoba</taxon>
        <taxon>Euglenozoa</taxon>
        <taxon>Kinetoplastea</taxon>
        <taxon>Metakinetoplastina</taxon>
        <taxon>Trypanosomatida</taxon>
        <taxon>Trypanosomatidae</taxon>
        <taxon>Trypanosoma</taxon>
    </lineage>
</organism>
<evidence type="ECO:0000313" key="2">
    <source>
        <dbReference type="EMBL" id="ORC90770.1"/>
    </source>
</evidence>
<feature type="chain" id="PRO_5010890004" evidence="1">
    <location>
        <begin position="30"/>
        <end position="382"/>
    </location>
</feature>
<feature type="signal peptide" evidence="1">
    <location>
        <begin position="1"/>
        <end position="29"/>
    </location>
</feature>
<name>A0A1X0P2Z8_9TRYP</name>
<reference evidence="2 3" key="1">
    <citation type="submission" date="2017-03" db="EMBL/GenBank/DDBJ databases">
        <title>An alternative strategy for trypanosome survival in the mammalian bloodstream revealed through genome and transcriptome analysis of the ubiquitous bovine parasite Trypanosoma (Megatrypanum) theileri.</title>
        <authorList>
            <person name="Kelly S."/>
            <person name="Ivens A."/>
            <person name="Mott A."/>
            <person name="O'Neill E."/>
            <person name="Emms D."/>
            <person name="Macleod O."/>
            <person name="Voorheis P."/>
            <person name="Matthews J."/>
            <person name="Matthews K."/>
            <person name="Carrington M."/>
        </authorList>
    </citation>
    <scope>NUCLEOTIDE SEQUENCE [LARGE SCALE GENOMIC DNA]</scope>
    <source>
        <strain evidence="2">Edinburgh</strain>
    </source>
</reference>
<comment type="caution">
    <text evidence="2">The sequence shown here is derived from an EMBL/GenBank/DDBJ whole genome shotgun (WGS) entry which is preliminary data.</text>
</comment>
<dbReference type="RefSeq" id="XP_028884836.1">
    <property type="nucleotide sequence ID" value="XM_029023640.1"/>
</dbReference>
<dbReference type="EMBL" id="NBCO01000007">
    <property type="protein sequence ID" value="ORC90770.1"/>
    <property type="molecule type" value="Genomic_DNA"/>
</dbReference>
<accession>A0A1X0P2Z8</accession>
<keyword evidence="3" id="KW-1185">Reference proteome</keyword>
<gene>
    <name evidence="2" type="ORF">TM35_000071940</name>
</gene>
<dbReference type="AlphaFoldDB" id="A0A1X0P2Z8"/>
<sequence>MIECVMRNVMYVTSLFAVLLIFTTGATTAIEGDIECGAAMACFPWMGEDGYLPCLRGRRMNLRFMLDLAPENVNPAEPANTIAVYGFCPVVDRLQIFTLTHAPFLASVYDNGGTLSLTHSIERKYLSVFGFGMSNNTKYPQKNISAGAVLIGVNGSTLCGSYRSVALVNTLLLDIGLHKGRFNYIGAKEASVPPSTGSSSSSDDNNNNNTLIPEVVVQPAMVGFRPTCNENDECLLDSNSVCVGTEVGKKNCATCYNDPEDIRDNARLRVWTSYYGTDTKGRPLLSGGMNPLNFRGFAGSGFFKDIAQTLNDIKGGDVNNIAQIMSDIKARTINNVAQTLDDIKTGTIDSITKTMNDVKTETINTIAQTVNDVMGGNVSIGM</sequence>
<evidence type="ECO:0000313" key="3">
    <source>
        <dbReference type="Proteomes" id="UP000192257"/>
    </source>
</evidence>
<dbReference type="OrthoDB" id="271973at2759"/>
<protein>
    <submittedName>
        <fullName evidence="2">Uncharacterized protein</fullName>
    </submittedName>
</protein>
<evidence type="ECO:0000256" key="1">
    <source>
        <dbReference type="SAM" id="SignalP"/>
    </source>
</evidence>